<dbReference type="SMART" id="SM00347">
    <property type="entry name" value="HTH_MARR"/>
    <property type="match status" value="1"/>
</dbReference>
<dbReference type="KEGG" id="mmag:MMAD_24350"/>
<dbReference type="GO" id="GO:0006950">
    <property type="term" value="P:response to stress"/>
    <property type="evidence" value="ECO:0007669"/>
    <property type="project" value="TreeGrafter"/>
</dbReference>
<dbReference type="PRINTS" id="PR00598">
    <property type="entry name" value="HTHMARR"/>
</dbReference>
<dbReference type="PROSITE" id="PS50995">
    <property type="entry name" value="HTH_MARR_2"/>
    <property type="match status" value="1"/>
</dbReference>
<sequence>MKHERDASGHWLAGLSDPMVSMRDFLQAHDELIRRQARRMGLNATDMQTLRLLDLHGPLGPTELARRLDLKTASVTVVLDRLEAAGHVERIRDERDRRRVTVRALPQALDLLFDTWAPVVRALDDIARGLTPAQRSGVCAFFDGAAAVIAQTPES</sequence>
<dbReference type="InterPro" id="IPR000835">
    <property type="entry name" value="HTH_MarR-typ"/>
</dbReference>
<evidence type="ECO:0000313" key="2">
    <source>
        <dbReference type="EMBL" id="BBZ28140.1"/>
    </source>
</evidence>
<dbReference type="PANTHER" id="PTHR33164">
    <property type="entry name" value="TRANSCRIPTIONAL REGULATOR, MARR FAMILY"/>
    <property type="match status" value="1"/>
</dbReference>
<dbReference type="Pfam" id="PF01047">
    <property type="entry name" value="MarR"/>
    <property type="match status" value="1"/>
</dbReference>
<dbReference type="InterPro" id="IPR039422">
    <property type="entry name" value="MarR/SlyA-like"/>
</dbReference>
<dbReference type="SUPFAM" id="SSF46785">
    <property type="entry name" value="Winged helix' DNA-binding domain"/>
    <property type="match status" value="1"/>
</dbReference>
<proteinExistence type="predicted"/>
<dbReference type="AlphaFoldDB" id="A0A7I7XG00"/>
<dbReference type="EMBL" id="AP022610">
    <property type="protein sequence ID" value="BBZ28140.1"/>
    <property type="molecule type" value="Genomic_DNA"/>
</dbReference>
<feature type="domain" description="HTH marR-type" evidence="1">
    <location>
        <begin position="15"/>
        <end position="147"/>
    </location>
</feature>
<dbReference type="InterPro" id="IPR036390">
    <property type="entry name" value="WH_DNA-bd_sf"/>
</dbReference>
<dbReference type="PANTHER" id="PTHR33164:SF106">
    <property type="entry name" value="TRANSCRIPTIONAL REGULATORY PROTEIN"/>
    <property type="match status" value="1"/>
</dbReference>
<name>A0A7I7XG00_9MYCO</name>
<evidence type="ECO:0000313" key="3">
    <source>
        <dbReference type="Proteomes" id="UP000466517"/>
    </source>
</evidence>
<evidence type="ECO:0000259" key="1">
    <source>
        <dbReference type="PROSITE" id="PS50995"/>
    </source>
</evidence>
<gene>
    <name evidence="2" type="primary">marR_1</name>
    <name evidence="2" type="ORF">MMAD_24350</name>
</gene>
<reference evidence="2 3" key="1">
    <citation type="journal article" date="2019" name="Emerg. Microbes Infect.">
        <title>Comprehensive subspecies identification of 175 nontuberculous mycobacteria species based on 7547 genomic profiles.</title>
        <authorList>
            <person name="Matsumoto Y."/>
            <person name="Kinjo T."/>
            <person name="Motooka D."/>
            <person name="Nabeya D."/>
            <person name="Jung N."/>
            <person name="Uechi K."/>
            <person name="Horii T."/>
            <person name="Iida T."/>
            <person name="Fujita J."/>
            <person name="Nakamura S."/>
        </authorList>
    </citation>
    <scope>NUCLEOTIDE SEQUENCE [LARGE SCALE GENOMIC DNA]</scope>
    <source>
        <strain evidence="2 3">JCM 13574</strain>
    </source>
</reference>
<protein>
    <submittedName>
        <fullName evidence="2">MarR family transcriptional regulator</fullName>
    </submittedName>
</protein>
<organism evidence="2 3">
    <name type="scientific">Mycolicibacterium madagascariense</name>
    <dbReference type="NCBI Taxonomy" id="212765"/>
    <lineage>
        <taxon>Bacteria</taxon>
        <taxon>Bacillati</taxon>
        <taxon>Actinomycetota</taxon>
        <taxon>Actinomycetes</taxon>
        <taxon>Mycobacteriales</taxon>
        <taxon>Mycobacteriaceae</taxon>
        <taxon>Mycolicibacterium</taxon>
    </lineage>
</organism>
<dbReference type="RefSeq" id="WP_163737086.1">
    <property type="nucleotide sequence ID" value="NZ_AP022610.1"/>
</dbReference>
<accession>A0A7I7XG00</accession>
<keyword evidence="3" id="KW-1185">Reference proteome</keyword>
<dbReference type="InterPro" id="IPR036388">
    <property type="entry name" value="WH-like_DNA-bd_sf"/>
</dbReference>
<dbReference type="GO" id="GO:0003700">
    <property type="term" value="F:DNA-binding transcription factor activity"/>
    <property type="evidence" value="ECO:0007669"/>
    <property type="project" value="InterPro"/>
</dbReference>
<dbReference type="Gene3D" id="1.10.10.10">
    <property type="entry name" value="Winged helix-like DNA-binding domain superfamily/Winged helix DNA-binding domain"/>
    <property type="match status" value="1"/>
</dbReference>
<dbReference type="Proteomes" id="UP000466517">
    <property type="component" value="Chromosome"/>
</dbReference>